<organism evidence="9">
    <name type="scientific">Paraprevotella clara</name>
    <dbReference type="NCBI Taxonomy" id="454154"/>
    <lineage>
        <taxon>Bacteria</taxon>
        <taxon>Pseudomonadati</taxon>
        <taxon>Bacteroidota</taxon>
        <taxon>Bacteroidia</taxon>
        <taxon>Bacteroidales</taxon>
        <taxon>Prevotellaceae</taxon>
        <taxon>Paraprevotella</taxon>
    </lineage>
</organism>
<dbReference type="InterPro" id="IPR011990">
    <property type="entry name" value="TPR-like_helical_dom_sf"/>
</dbReference>
<name>A0A6N3BVL0_9BACT</name>
<feature type="domain" description="RagB/SusD" evidence="7">
    <location>
        <begin position="368"/>
        <end position="562"/>
    </location>
</feature>
<dbReference type="EMBL" id="CACRUT010000013">
    <property type="protein sequence ID" value="VYU04643.1"/>
    <property type="molecule type" value="Genomic_DNA"/>
</dbReference>
<proteinExistence type="inferred from homology"/>
<dbReference type="AlphaFoldDB" id="A0A6N3BVL0"/>
<dbReference type="Pfam" id="PF14322">
    <property type="entry name" value="SusD-like_3"/>
    <property type="match status" value="1"/>
</dbReference>
<feature type="chain" id="PRO_5026949315" evidence="6">
    <location>
        <begin position="25"/>
        <end position="571"/>
    </location>
</feature>
<keyword evidence="5" id="KW-0998">Cell outer membrane</keyword>
<evidence type="ECO:0000259" key="8">
    <source>
        <dbReference type="Pfam" id="PF14322"/>
    </source>
</evidence>
<keyword evidence="3 6" id="KW-0732">Signal</keyword>
<comment type="subcellular location">
    <subcellularLocation>
        <location evidence="1">Cell outer membrane</location>
    </subcellularLocation>
</comment>
<comment type="similarity">
    <text evidence="2">Belongs to the SusD family.</text>
</comment>
<feature type="domain" description="SusD-like N-terminal" evidence="8">
    <location>
        <begin position="49"/>
        <end position="232"/>
    </location>
</feature>
<evidence type="ECO:0000256" key="6">
    <source>
        <dbReference type="SAM" id="SignalP"/>
    </source>
</evidence>
<feature type="signal peptide" evidence="6">
    <location>
        <begin position="1"/>
        <end position="24"/>
    </location>
</feature>
<dbReference type="GO" id="GO:0009279">
    <property type="term" value="C:cell outer membrane"/>
    <property type="evidence" value="ECO:0007669"/>
    <property type="project" value="UniProtKB-SubCell"/>
</dbReference>
<dbReference type="SUPFAM" id="SSF48452">
    <property type="entry name" value="TPR-like"/>
    <property type="match status" value="1"/>
</dbReference>
<evidence type="ECO:0000259" key="7">
    <source>
        <dbReference type="Pfam" id="PF07980"/>
    </source>
</evidence>
<sequence>MKFYINKQVTRLFSVALFASSLTACDDFLNIIPLNDVVLENYWTEEADVASVVNSCYAQLESGDCLKRMLVWGEMRSDNLTTGAGAPQDIIRIAEENLLETNGYAKWESFYQCINRCNTVIHYAPQVQAKDPNYTEAELKANIAEATAIRSLCYFYLIRTFRNVPYVTEPSIDDTQNYQVPASGFDEVLAHIIADLEAVKNDAIRTYGEYSDDNMNRITRYAIYAMLADMYLWQGDYQRCIDYCDLIIDYKKEQYDDMLQESSSFIENVELYGEFPLISEAPYGSSYAGTAFTEIFGEGNSFESIFELNFVDSETRENLLTKEFYGAYNSTNVGQLAACPYLNAQVADGSNPYFKRTDCRVYENMSGESTVSIRKYVTAGVEFRTNTTTGSAPTVTEYTRSNNVGNWIIYRLTDVMLMKAEAEVQLAGNVGDGSSLTSEQEARYRTAFSCVSAVWKRANNKRVATTDTLVFEDYGTSRLSMENLVLDERQRELMFEGKRWFDLVRLCRREGSNTRMLDKVMQKFSENTAALRIRLSTPDALYFPYHEDELKANPYLVQNPAYENENITTTE</sequence>
<evidence type="ECO:0000256" key="4">
    <source>
        <dbReference type="ARBA" id="ARBA00023136"/>
    </source>
</evidence>
<keyword evidence="4" id="KW-0472">Membrane</keyword>
<evidence type="ECO:0000256" key="1">
    <source>
        <dbReference type="ARBA" id="ARBA00004442"/>
    </source>
</evidence>
<evidence type="ECO:0000256" key="2">
    <source>
        <dbReference type="ARBA" id="ARBA00006275"/>
    </source>
</evidence>
<accession>A0A6N3BVL0</accession>
<dbReference type="PROSITE" id="PS51257">
    <property type="entry name" value="PROKAR_LIPOPROTEIN"/>
    <property type="match status" value="1"/>
</dbReference>
<dbReference type="Gene3D" id="1.25.40.390">
    <property type="match status" value="1"/>
</dbReference>
<dbReference type="InterPro" id="IPR012944">
    <property type="entry name" value="SusD_RagB_dom"/>
</dbReference>
<evidence type="ECO:0000256" key="5">
    <source>
        <dbReference type="ARBA" id="ARBA00023237"/>
    </source>
</evidence>
<protein>
    <submittedName>
        <fullName evidence="9">SusD family protein</fullName>
    </submittedName>
</protein>
<evidence type="ECO:0000256" key="3">
    <source>
        <dbReference type="ARBA" id="ARBA00022729"/>
    </source>
</evidence>
<dbReference type="Pfam" id="PF07980">
    <property type="entry name" value="SusD_RagB"/>
    <property type="match status" value="1"/>
</dbReference>
<reference evidence="9" key="1">
    <citation type="submission" date="2019-11" db="EMBL/GenBank/DDBJ databases">
        <authorList>
            <person name="Feng L."/>
        </authorList>
    </citation>
    <scope>NUCLEOTIDE SEQUENCE</scope>
    <source>
        <strain evidence="9">PclaraLFYP37</strain>
    </source>
</reference>
<gene>
    <name evidence="9" type="ORF">PCLFYP37_01770</name>
</gene>
<evidence type="ECO:0000313" key="9">
    <source>
        <dbReference type="EMBL" id="VYU04643.1"/>
    </source>
</evidence>
<dbReference type="RefSeq" id="WP_337483050.1">
    <property type="nucleotide sequence ID" value="NZ_CACRUT010000013.1"/>
</dbReference>
<dbReference type="InterPro" id="IPR033985">
    <property type="entry name" value="SusD-like_N"/>
</dbReference>